<feature type="region of interest" description="Disordered" evidence="14">
    <location>
        <begin position="245"/>
        <end position="294"/>
    </location>
</feature>
<keyword evidence="8" id="KW-0067">ATP-binding</keyword>
<dbReference type="SMART" id="SM00393">
    <property type="entry name" value="R3H"/>
    <property type="match status" value="1"/>
</dbReference>
<comment type="subcellular location">
    <subcellularLocation>
        <location evidence="2">Cytoplasm</location>
    </subcellularLocation>
    <subcellularLocation>
        <location evidence="1">Nucleus</location>
    </subcellularLocation>
</comment>
<keyword evidence="3" id="KW-0963">Cytoplasm</keyword>
<dbReference type="InterPro" id="IPR000504">
    <property type="entry name" value="RRM_dom"/>
</dbReference>
<evidence type="ECO:0000256" key="13">
    <source>
        <dbReference type="PROSITE-ProRule" id="PRU00176"/>
    </source>
</evidence>
<feature type="compositionally biased region" description="Low complexity" evidence="14">
    <location>
        <begin position="263"/>
        <end position="279"/>
    </location>
</feature>
<accession>A0A8H3RRI8</accession>
<feature type="region of interest" description="Disordered" evidence="14">
    <location>
        <begin position="567"/>
        <end position="639"/>
    </location>
</feature>
<dbReference type="InterPro" id="IPR012677">
    <property type="entry name" value="Nucleotide-bd_a/b_plait_sf"/>
</dbReference>
<dbReference type="Gene3D" id="3.30.1370.50">
    <property type="entry name" value="R3H-like domain"/>
    <property type="match status" value="1"/>
</dbReference>
<dbReference type="Proteomes" id="UP000465221">
    <property type="component" value="Unassembled WGS sequence"/>
</dbReference>
<gene>
    <name evidence="17" type="ORF">IFM46972_04509</name>
</gene>
<evidence type="ECO:0000259" key="15">
    <source>
        <dbReference type="PROSITE" id="PS50102"/>
    </source>
</evidence>
<dbReference type="FunFam" id="3.30.70.330:FF:000183">
    <property type="entry name" value="R3H domain containing protein"/>
    <property type="match status" value="1"/>
</dbReference>
<keyword evidence="4" id="KW-0597">Phosphoprotein</keyword>
<evidence type="ECO:0000313" key="18">
    <source>
        <dbReference type="Proteomes" id="UP000465221"/>
    </source>
</evidence>
<dbReference type="PROSITE" id="PS50102">
    <property type="entry name" value="RRM"/>
    <property type="match status" value="1"/>
</dbReference>
<dbReference type="GO" id="GO:0005524">
    <property type="term" value="F:ATP binding"/>
    <property type="evidence" value="ECO:0007669"/>
    <property type="project" value="UniProtKB-KW"/>
</dbReference>
<evidence type="ECO:0000313" key="17">
    <source>
        <dbReference type="EMBL" id="GFF35285.1"/>
    </source>
</evidence>
<organism evidence="17 18">
    <name type="scientific">Aspergillus udagawae</name>
    <dbReference type="NCBI Taxonomy" id="91492"/>
    <lineage>
        <taxon>Eukaryota</taxon>
        <taxon>Fungi</taxon>
        <taxon>Dikarya</taxon>
        <taxon>Ascomycota</taxon>
        <taxon>Pezizomycotina</taxon>
        <taxon>Eurotiomycetes</taxon>
        <taxon>Eurotiomycetidae</taxon>
        <taxon>Eurotiales</taxon>
        <taxon>Aspergillaceae</taxon>
        <taxon>Aspergillus</taxon>
        <taxon>Aspergillus subgen. Fumigati</taxon>
    </lineage>
</organism>
<dbReference type="GO" id="GO:0004386">
    <property type="term" value="F:helicase activity"/>
    <property type="evidence" value="ECO:0007669"/>
    <property type="project" value="UniProtKB-KW"/>
</dbReference>
<dbReference type="SUPFAM" id="SSF82708">
    <property type="entry name" value="R3H domain"/>
    <property type="match status" value="1"/>
</dbReference>
<evidence type="ECO:0000256" key="7">
    <source>
        <dbReference type="ARBA" id="ARBA00022806"/>
    </source>
</evidence>
<dbReference type="EMBL" id="BLKC01000025">
    <property type="protein sequence ID" value="GFF35285.1"/>
    <property type="molecule type" value="Genomic_DNA"/>
</dbReference>
<evidence type="ECO:0000256" key="5">
    <source>
        <dbReference type="ARBA" id="ARBA00022741"/>
    </source>
</evidence>
<dbReference type="CDD" id="cd12253">
    <property type="entry name" value="RRM_PIN4_like"/>
    <property type="match status" value="1"/>
</dbReference>
<evidence type="ECO:0000256" key="2">
    <source>
        <dbReference type="ARBA" id="ARBA00004496"/>
    </source>
</evidence>
<feature type="compositionally biased region" description="Basic and acidic residues" evidence="14">
    <location>
        <begin position="245"/>
        <end position="261"/>
    </location>
</feature>
<feature type="region of interest" description="Disordered" evidence="14">
    <location>
        <begin position="1"/>
        <end position="40"/>
    </location>
</feature>
<dbReference type="GO" id="GO:0003723">
    <property type="term" value="F:RNA binding"/>
    <property type="evidence" value="ECO:0007669"/>
    <property type="project" value="UniProtKB-UniRule"/>
</dbReference>
<dbReference type="FunFam" id="3.30.1370.50:FF:000002">
    <property type="entry name" value="Immunoglobulin mu DNA-binding protein 2"/>
    <property type="match status" value="1"/>
</dbReference>
<dbReference type="GO" id="GO:0005737">
    <property type="term" value="C:cytoplasm"/>
    <property type="evidence" value="ECO:0007669"/>
    <property type="project" value="UniProtKB-SubCell"/>
</dbReference>
<evidence type="ECO:0000256" key="6">
    <source>
        <dbReference type="ARBA" id="ARBA00022801"/>
    </source>
</evidence>
<evidence type="ECO:0000256" key="4">
    <source>
        <dbReference type="ARBA" id="ARBA00022553"/>
    </source>
</evidence>
<evidence type="ECO:0000259" key="16">
    <source>
        <dbReference type="PROSITE" id="PS51061"/>
    </source>
</evidence>
<dbReference type="InterPro" id="IPR036867">
    <property type="entry name" value="R3H_dom_sf"/>
</dbReference>
<evidence type="ECO:0000256" key="9">
    <source>
        <dbReference type="ARBA" id="ARBA00022884"/>
    </source>
</evidence>
<evidence type="ECO:0000256" key="10">
    <source>
        <dbReference type="ARBA" id="ARBA00023242"/>
    </source>
</evidence>
<feature type="domain" description="RRM" evidence="15">
    <location>
        <begin position="158"/>
        <end position="236"/>
    </location>
</feature>
<feature type="domain" description="R3H" evidence="16">
    <location>
        <begin position="334"/>
        <end position="398"/>
    </location>
</feature>
<keyword evidence="5" id="KW-0547">Nucleotide-binding</keyword>
<dbReference type="SUPFAM" id="SSF54928">
    <property type="entry name" value="RNA-binding domain, RBD"/>
    <property type="match status" value="1"/>
</dbReference>
<reference evidence="17 18" key="1">
    <citation type="submission" date="2020-01" db="EMBL/GenBank/DDBJ databases">
        <title>Draft genome sequence of Aspergillus udagawae IFM 46972.</title>
        <authorList>
            <person name="Takahashi H."/>
            <person name="Yaguchi T."/>
        </authorList>
    </citation>
    <scope>NUCLEOTIDE SEQUENCE [LARGE SCALE GENOMIC DNA]</scope>
    <source>
        <strain evidence="17 18">IFM 46972</strain>
    </source>
</reference>
<keyword evidence="7" id="KW-0347">Helicase</keyword>
<dbReference type="Gene3D" id="3.30.70.330">
    <property type="match status" value="1"/>
</dbReference>
<keyword evidence="6" id="KW-0378">Hydrolase</keyword>
<feature type="compositionally biased region" description="Polar residues" evidence="14">
    <location>
        <begin position="281"/>
        <end position="293"/>
    </location>
</feature>
<dbReference type="InterPro" id="IPR034186">
    <property type="entry name" value="PIN4-like_RRM"/>
</dbReference>
<dbReference type="GO" id="GO:0071014">
    <property type="term" value="C:post-mRNA release spliceosomal complex"/>
    <property type="evidence" value="ECO:0007669"/>
    <property type="project" value="UniProtKB-ARBA"/>
</dbReference>
<dbReference type="InterPro" id="IPR001374">
    <property type="entry name" value="R3H_dom"/>
</dbReference>
<feature type="compositionally biased region" description="Polar residues" evidence="14">
    <location>
        <begin position="1"/>
        <end position="25"/>
    </location>
</feature>
<sequence>MSYQQSQEMYHDNSSARSPGSQRHQQPLHRQPSRQFDAYGPMPVNLYDDSMARYDTGRLERLNPSLHNTSYAYDLPGSQTWNPNGFANAQTLGAIRSASASLKPTSRTGRAGLPTTWLDQQPGMPGPFSNLGPGPLQSGAVRSEAAVPSEGDDELIPTAIVIKNIPFAVKKEQLVQLMTELNLPLPYAFNYHFDNGVFRGLAFANFTSAEETATVIEVLNHFELQGRKLRVEYKKMLPLQERERIEREKRERRGQLEEQHRPMAASQLQTQSSMSSLTSHIPATSPSPVSQRGQKLGKSERAILRSEICFDSSNASVAFDYANFTFIAEVDLNDSTTLSYYSQLLLFKEDPSRDSVLFPSTLSPIQRRTVHTLAHNMGLGHASRGTGEQRQVQVFKVAPGTNVSPPLTSIPTAVQPADTARRGLNRAATIDFSEARNEGGPGHFNNLRGQTSGFLGVLDSPGNYGNTQNLRAAKSFADLRSYTPSPVPSSASFPAALQSNGTRLQHYEAVTSGASNTPTLTSAPSGSSLGVQRDDNLLVNSLSSLSLGTGIGGPNASPRRLRGMFSWDQQESQPSSAGPIGSNRSIGLGFDGQSQERMPIRQPRGPMPEKGSGFRRSNGHQSRGSDELRTNSGVEIIVE</sequence>
<dbReference type="Pfam" id="PF00076">
    <property type="entry name" value="RRM_1"/>
    <property type="match status" value="1"/>
</dbReference>
<comment type="caution">
    <text evidence="17">The sequence shown here is derived from an EMBL/GenBank/DDBJ whole genome shotgun (WGS) entry which is preliminary data.</text>
</comment>
<protein>
    <submittedName>
        <fullName evidence="17">RNA-binding post-transcriptional regulator cip2</fullName>
    </submittedName>
</protein>
<evidence type="ECO:0000256" key="8">
    <source>
        <dbReference type="ARBA" id="ARBA00022840"/>
    </source>
</evidence>
<dbReference type="InterPro" id="IPR024642">
    <property type="entry name" value="SUZ-C"/>
</dbReference>
<dbReference type="CDD" id="cd02639">
    <property type="entry name" value="R3H_RRM"/>
    <property type="match status" value="1"/>
</dbReference>
<comment type="function">
    <text evidence="11">Regulates global gene expression after oxidative stress. Interacts and stabilizes mRNAs and may regulate their transition between different cytoplasmic components after oxidative stress.</text>
</comment>
<dbReference type="InterPro" id="IPR035979">
    <property type="entry name" value="RBD_domain_sf"/>
</dbReference>
<dbReference type="Pfam" id="PF12901">
    <property type="entry name" value="SUZ-C"/>
    <property type="match status" value="1"/>
</dbReference>
<evidence type="ECO:0000256" key="1">
    <source>
        <dbReference type="ARBA" id="ARBA00004123"/>
    </source>
</evidence>
<evidence type="ECO:0000256" key="11">
    <source>
        <dbReference type="ARBA" id="ARBA00055199"/>
    </source>
</evidence>
<evidence type="ECO:0000256" key="12">
    <source>
        <dbReference type="ARBA" id="ARBA00062407"/>
    </source>
</evidence>
<dbReference type="InterPro" id="IPR034069">
    <property type="entry name" value="R3H_Cip2"/>
</dbReference>
<comment type="subunit">
    <text evidence="12">Interacts with csx1.</text>
</comment>
<keyword evidence="9 13" id="KW-0694">RNA-binding</keyword>
<keyword evidence="10" id="KW-0539">Nucleus</keyword>
<dbReference type="GO" id="GO:0003677">
    <property type="term" value="F:DNA binding"/>
    <property type="evidence" value="ECO:0007669"/>
    <property type="project" value="UniProtKB-ARBA"/>
</dbReference>
<dbReference type="AlphaFoldDB" id="A0A8H3RRI8"/>
<dbReference type="Pfam" id="PF01424">
    <property type="entry name" value="R3H"/>
    <property type="match status" value="1"/>
</dbReference>
<proteinExistence type="predicted"/>
<name>A0A8H3RRI8_9EURO</name>
<dbReference type="GO" id="GO:0016787">
    <property type="term" value="F:hydrolase activity"/>
    <property type="evidence" value="ECO:0007669"/>
    <property type="project" value="UniProtKB-KW"/>
</dbReference>
<dbReference type="SMART" id="SM00360">
    <property type="entry name" value="RRM"/>
    <property type="match status" value="1"/>
</dbReference>
<feature type="compositionally biased region" description="Polar residues" evidence="14">
    <location>
        <begin position="567"/>
        <end position="576"/>
    </location>
</feature>
<dbReference type="PROSITE" id="PS51061">
    <property type="entry name" value="R3H"/>
    <property type="match status" value="1"/>
</dbReference>
<evidence type="ECO:0000256" key="3">
    <source>
        <dbReference type="ARBA" id="ARBA00022490"/>
    </source>
</evidence>
<evidence type="ECO:0000256" key="14">
    <source>
        <dbReference type="SAM" id="MobiDB-lite"/>
    </source>
</evidence>